<keyword evidence="10" id="KW-1185">Reference proteome</keyword>
<feature type="transmembrane region" description="Helical" evidence="8">
    <location>
        <begin position="305"/>
        <end position="326"/>
    </location>
</feature>
<comment type="subcellular location">
    <subcellularLocation>
        <location evidence="1">Cell membrane</location>
        <topology evidence="1">Multi-pass membrane protein</topology>
    </subcellularLocation>
</comment>
<evidence type="ECO:0000313" key="9">
    <source>
        <dbReference type="EMBL" id="ADI14152.1"/>
    </source>
</evidence>
<feature type="transmembrane region" description="Helical" evidence="8">
    <location>
        <begin position="264"/>
        <end position="284"/>
    </location>
</feature>
<reference evidence="10" key="1">
    <citation type="submission" date="2010-05" db="EMBL/GenBank/DDBJ databases">
        <title>The complete genome of Truepera radiovictris DSM 17093.</title>
        <authorList>
            <consortium name="US DOE Joint Genome Institute (JGI-PGF)"/>
            <person name="Lucas S."/>
            <person name="Copeland A."/>
            <person name="Lapidus A."/>
            <person name="Glavina del Rio T."/>
            <person name="Dalin E."/>
            <person name="Tice H."/>
            <person name="Bruce D."/>
            <person name="Goodwin L."/>
            <person name="Pitluck S."/>
            <person name="Kyrpides N."/>
            <person name="Mavromatis K."/>
            <person name="Ovchinnikova G."/>
            <person name="Munk A.C."/>
            <person name="Detter J.C."/>
            <person name="Han C."/>
            <person name="Tapia R."/>
            <person name="Land M."/>
            <person name="Hauser L."/>
            <person name="Markowitz V."/>
            <person name="Cheng J.-F."/>
            <person name="Hugenholtz P."/>
            <person name="Woyke T."/>
            <person name="Wu D."/>
            <person name="Tindall B."/>
            <person name="Pomrenke H.G."/>
            <person name="Brambilla E."/>
            <person name="Klenk H.-P."/>
            <person name="Eisen J.A."/>
        </authorList>
    </citation>
    <scope>NUCLEOTIDE SEQUENCE [LARGE SCALE GENOMIC DNA]</scope>
    <source>
        <strain evidence="10">DSM 17093 / CIP 108686 / LMG 22925 / RQ-24</strain>
    </source>
</reference>
<protein>
    <submittedName>
        <fullName evidence="9">Polysulphide reductase NrfD</fullName>
    </submittedName>
</protein>
<feature type="transmembrane region" description="Helical" evidence="8">
    <location>
        <begin position="40"/>
        <end position="66"/>
    </location>
</feature>
<evidence type="ECO:0000313" key="10">
    <source>
        <dbReference type="Proteomes" id="UP000000379"/>
    </source>
</evidence>
<dbReference type="HOGENOM" id="CLU_021295_1_0_0"/>
<feature type="transmembrane region" description="Helical" evidence="8">
    <location>
        <begin position="225"/>
        <end position="244"/>
    </location>
</feature>
<evidence type="ECO:0000256" key="7">
    <source>
        <dbReference type="SAM" id="MobiDB-lite"/>
    </source>
</evidence>
<dbReference type="eggNOG" id="COG5557">
    <property type="taxonomic scope" value="Bacteria"/>
</dbReference>
<feature type="transmembrane region" description="Helical" evidence="8">
    <location>
        <begin position="346"/>
        <end position="363"/>
    </location>
</feature>
<dbReference type="RefSeq" id="WP_013177523.1">
    <property type="nucleotide sequence ID" value="NC_014221.1"/>
</dbReference>
<dbReference type="OrthoDB" id="9806499at2"/>
<dbReference type="Proteomes" id="UP000000379">
    <property type="component" value="Chromosome"/>
</dbReference>
<feature type="region of interest" description="Disordered" evidence="7">
    <location>
        <begin position="453"/>
        <end position="474"/>
    </location>
</feature>
<sequence>MAVRRGIQETNRVIAPGQTYAGVDDRVNRPILQNLTRSPIWWFLGFGVGFFFLMVYLYSVTTLIIRGVGIFGNNVPVAWAMPIVNFVWWIGIGHAGTLISAILLLFRQDWRTSINRFAEAMTLFAVVCAGMYPILHLGRPWLFYWLFPYPNTYGMWPQFRSPLDWDVFAISTYASVSALFWFIGLVPDLATLRDRAQNRFVKLFYGTLALGWRGSAKHWQRYQRAYLLLAALSTPLVLSVHSTIALDFAYSQVPGWNNTIMPPYFVAGAVFAGFAMVLILAIPLRYAFGLQNLITKKHLDNCAKVMLATGMIVVYGYIIELFIAWYSGVEFERYMAYNRLFGDFAWAFWALILCNAVAIQPLWSRRVRQSQVALFIISLIVSVGMWLERYVIVIVTLMRDFLPSSWGNYYPTVFDWSLFIGSMGLFLTLWFVFIRLLPTVATSEIKELVHHDMHHSGHDDDHDAPTHRAQPEVS</sequence>
<keyword evidence="6 8" id="KW-0472">Membrane</keyword>
<feature type="transmembrane region" description="Helical" evidence="8">
    <location>
        <begin position="118"/>
        <end position="147"/>
    </location>
</feature>
<gene>
    <name evidence="9" type="ordered locus">Trad_1025</name>
</gene>
<evidence type="ECO:0000256" key="8">
    <source>
        <dbReference type="SAM" id="Phobius"/>
    </source>
</evidence>
<keyword evidence="4 8" id="KW-0812">Transmembrane</keyword>
<feature type="transmembrane region" description="Helical" evidence="8">
    <location>
        <begin position="372"/>
        <end position="398"/>
    </location>
</feature>
<organism evidence="9 10">
    <name type="scientific">Truepera radiovictrix (strain DSM 17093 / CIP 108686 / LMG 22925 / RQ-24)</name>
    <dbReference type="NCBI Taxonomy" id="649638"/>
    <lineage>
        <taxon>Bacteria</taxon>
        <taxon>Thermotogati</taxon>
        <taxon>Deinococcota</taxon>
        <taxon>Deinococci</taxon>
        <taxon>Trueperales</taxon>
        <taxon>Trueperaceae</taxon>
        <taxon>Truepera</taxon>
    </lineage>
</organism>
<dbReference type="EMBL" id="CP002049">
    <property type="protein sequence ID" value="ADI14152.1"/>
    <property type="molecule type" value="Genomic_DNA"/>
</dbReference>
<dbReference type="STRING" id="649638.Trad_1025"/>
<dbReference type="KEGG" id="tra:Trad_1025"/>
<feature type="transmembrane region" description="Helical" evidence="8">
    <location>
        <begin position="167"/>
        <end position="190"/>
    </location>
</feature>
<dbReference type="PANTHER" id="PTHR43044:SF2">
    <property type="entry name" value="POLYSULPHIDE REDUCTASE NRFD"/>
    <property type="match status" value="1"/>
</dbReference>
<feature type="transmembrane region" description="Helical" evidence="8">
    <location>
        <begin position="86"/>
        <end position="106"/>
    </location>
</feature>
<evidence type="ECO:0000256" key="4">
    <source>
        <dbReference type="ARBA" id="ARBA00022692"/>
    </source>
</evidence>
<reference evidence="9 10" key="2">
    <citation type="journal article" date="2011" name="Stand. Genomic Sci.">
        <title>Complete genome sequence of Truepera radiovictrix type strain (RQ-24).</title>
        <authorList>
            <person name="Ivanova N."/>
            <person name="Rohde C."/>
            <person name="Munk C."/>
            <person name="Nolan M."/>
            <person name="Lucas S."/>
            <person name="Del Rio T.G."/>
            <person name="Tice H."/>
            <person name="Deshpande S."/>
            <person name="Cheng J.F."/>
            <person name="Tapia R."/>
            <person name="Han C."/>
            <person name="Goodwin L."/>
            <person name="Pitluck S."/>
            <person name="Liolios K."/>
            <person name="Mavromatis K."/>
            <person name="Mikhailova N."/>
            <person name="Pati A."/>
            <person name="Chen A."/>
            <person name="Palaniappan K."/>
            <person name="Land M."/>
            <person name="Hauser L."/>
            <person name="Chang Y.J."/>
            <person name="Jeffries C.D."/>
            <person name="Brambilla E."/>
            <person name="Rohde M."/>
            <person name="Goker M."/>
            <person name="Tindall B.J."/>
            <person name="Woyke T."/>
            <person name="Bristow J."/>
            <person name="Eisen J.A."/>
            <person name="Markowitz V."/>
            <person name="Hugenholtz P."/>
            <person name="Kyrpides N.C."/>
            <person name="Klenk H.P."/>
            <person name="Lapidus A."/>
        </authorList>
    </citation>
    <scope>NUCLEOTIDE SEQUENCE [LARGE SCALE GENOMIC DNA]</scope>
    <source>
        <strain evidence="10">DSM 17093 / CIP 108686 / LMG 22925 / RQ-24</strain>
    </source>
</reference>
<evidence type="ECO:0000256" key="6">
    <source>
        <dbReference type="ARBA" id="ARBA00023136"/>
    </source>
</evidence>
<evidence type="ECO:0000256" key="1">
    <source>
        <dbReference type="ARBA" id="ARBA00004651"/>
    </source>
</evidence>
<name>D7CVC4_TRURR</name>
<dbReference type="Pfam" id="PF03916">
    <property type="entry name" value="NrfD"/>
    <property type="match status" value="1"/>
</dbReference>
<proteinExistence type="inferred from homology"/>
<dbReference type="AlphaFoldDB" id="D7CVC4"/>
<feature type="transmembrane region" description="Helical" evidence="8">
    <location>
        <begin position="418"/>
        <end position="437"/>
    </location>
</feature>
<comment type="similarity">
    <text evidence="2">Belongs to the NrfD family.</text>
</comment>
<keyword evidence="5 8" id="KW-1133">Transmembrane helix</keyword>
<evidence type="ECO:0000256" key="2">
    <source>
        <dbReference type="ARBA" id="ARBA00008929"/>
    </source>
</evidence>
<dbReference type="PANTHER" id="PTHR43044">
    <property type="match status" value="1"/>
</dbReference>
<dbReference type="InterPro" id="IPR005614">
    <property type="entry name" value="NrfD-like"/>
</dbReference>
<keyword evidence="3" id="KW-1003">Cell membrane</keyword>
<accession>D7CVC4</accession>
<evidence type="ECO:0000256" key="3">
    <source>
        <dbReference type="ARBA" id="ARBA00022475"/>
    </source>
</evidence>
<dbReference type="GO" id="GO:0005886">
    <property type="term" value="C:plasma membrane"/>
    <property type="evidence" value="ECO:0007669"/>
    <property type="project" value="UniProtKB-SubCell"/>
</dbReference>
<evidence type="ECO:0000256" key="5">
    <source>
        <dbReference type="ARBA" id="ARBA00022989"/>
    </source>
</evidence>